<feature type="transmembrane region" description="Helical" evidence="7">
    <location>
        <begin position="76"/>
        <end position="93"/>
    </location>
</feature>
<evidence type="ECO:0008006" key="9">
    <source>
        <dbReference type="Google" id="ProtNLM"/>
    </source>
</evidence>
<accession>A0A382W3B1</accession>
<keyword evidence="3" id="KW-0813">Transport</keyword>
<organism evidence="8">
    <name type="scientific">marine metagenome</name>
    <dbReference type="NCBI Taxonomy" id="408172"/>
    <lineage>
        <taxon>unclassified sequences</taxon>
        <taxon>metagenomes</taxon>
        <taxon>ecological metagenomes</taxon>
    </lineage>
</organism>
<comment type="subcellular location">
    <subcellularLocation>
        <location evidence="1">Membrane</location>
        <topology evidence="1">Multi-pass membrane protein</topology>
    </subcellularLocation>
</comment>
<evidence type="ECO:0000256" key="1">
    <source>
        <dbReference type="ARBA" id="ARBA00004141"/>
    </source>
</evidence>
<feature type="transmembrane region" description="Helical" evidence="7">
    <location>
        <begin position="47"/>
        <end position="70"/>
    </location>
</feature>
<evidence type="ECO:0000256" key="5">
    <source>
        <dbReference type="ARBA" id="ARBA00022989"/>
    </source>
</evidence>
<sequence length="254" mass="27434">MDTTISYTLLLGTLAFFGYVGYNATVGRDVDEDMFLSARGTQNWQRIGLSLFASGMGAWVLLTPSEVAYYGGFWDVVGYAASASTPFLLLAYVGPMIRNRIPEGITLADYVSVRLGRRMQIYVGIISVLYMFTFLFAEFTAIGKAMNTLVGMDPLVPMSLVGVVTAGYTAYGGLPASLGTDRVQALSIILLITILLLFLFGSDLGQLVEDAKAYNTDDDWSLLGSISYTGSFQSGLALVVAITAAEMFSQGNWQ</sequence>
<dbReference type="InterPro" id="IPR050277">
    <property type="entry name" value="Sodium:Solute_Symporter"/>
</dbReference>
<keyword evidence="6 7" id="KW-0472">Membrane</keyword>
<evidence type="ECO:0000256" key="6">
    <source>
        <dbReference type="ARBA" id="ARBA00023136"/>
    </source>
</evidence>
<dbReference type="Gene3D" id="1.20.1730.10">
    <property type="entry name" value="Sodium/glucose cotransporter"/>
    <property type="match status" value="1"/>
</dbReference>
<evidence type="ECO:0000256" key="2">
    <source>
        <dbReference type="ARBA" id="ARBA00006434"/>
    </source>
</evidence>
<dbReference type="GO" id="GO:0015606">
    <property type="term" value="F:spermidine transmembrane transporter activity"/>
    <property type="evidence" value="ECO:0007669"/>
    <property type="project" value="TreeGrafter"/>
</dbReference>
<dbReference type="EMBL" id="UINC01156389">
    <property type="protein sequence ID" value="SVD52775.1"/>
    <property type="molecule type" value="Genomic_DNA"/>
</dbReference>
<feature type="transmembrane region" description="Helical" evidence="7">
    <location>
        <begin position="222"/>
        <end position="245"/>
    </location>
</feature>
<comment type="similarity">
    <text evidence="2">Belongs to the sodium:solute symporter (SSF) (TC 2.A.21) family.</text>
</comment>
<evidence type="ECO:0000313" key="8">
    <source>
        <dbReference type="EMBL" id="SVD52775.1"/>
    </source>
</evidence>
<feature type="transmembrane region" description="Helical" evidence="7">
    <location>
        <begin position="183"/>
        <end position="202"/>
    </location>
</feature>
<proteinExistence type="inferred from homology"/>
<dbReference type="Pfam" id="PF00474">
    <property type="entry name" value="SSF"/>
    <property type="match status" value="1"/>
</dbReference>
<dbReference type="GO" id="GO:0005886">
    <property type="term" value="C:plasma membrane"/>
    <property type="evidence" value="ECO:0007669"/>
    <property type="project" value="TreeGrafter"/>
</dbReference>
<dbReference type="PANTHER" id="PTHR48086:SF10">
    <property type="entry name" value="AGR155CP"/>
    <property type="match status" value="1"/>
</dbReference>
<feature type="transmembrane region" description="Helical" evidence="7">
    <location>
        <begin position="6"/>
        <end position="26"/>
    </location>
</feature>
<gene>
    <name evidence="8" type="ORF">METZ01_LOCUS405629</name>
</gene>
<evidence type="ECO:0000256" key="4">
    <source>
        <dbReference type="ARBA" id="ARBA00022692"/>
    </source>
</evidence>
<feature type="transmembrane region" description="Helical" evidence="7">
    <location>
        <begin position="121"/>
        <end position="142"/>
    </location>
</feature>
<dbReference type="PROSITE" id="PS50283">
    <property type="entry name" value="NA_SOLUT_SYMP_3"/>
    <property type="match status" value="1"/>
</dbReference>
<feature type="transmembrane region" description="Helical" evidence="7">
    <location>
        <begin position="154"/>
        <end position="171"/>
    </location>
</feature>
<keyword evidence="4 7" id="KW-0812">Transmembrane</keyword>
<feature type="non-terminal residue" evidence="8">
    <location>
        <position position="254"/>
    </location>
</feature>
<dbReference type="InterPro" id="IPR001734">
    <property type="entry name" value="Na/solute_symporter"/>
</dbReference>
<evidence type="ECO:0000256" key="3">
    <source>
        <dbReference type="ARBA" id="ARBA00022448"/>
    </source>
</evidence>
<evidence type="ECO:0000256" key="7">
    <source>
        <dbReference type="SAM" id="Phobius"/>
    </source>
</evidence>
<dbReference type="AlphaFoldDB" id="A0A382W3B1"/>
<dbReference type="InterPro" id="IPR038377">
    <property type="entry name" value="Na/Glc_symporter_sf"/>
</dbReference>
<dbReference type="PANTHER" id="PTHR48086">
    <property type="entry name" value="SODIUM/PROLINE SYMPORTER-RELATED"/>
    <property type="match status" value="1"/>
</dbReference>
<protein>
    <recommendedName>
        <fullName evidence="9">Sodium:solute symporter</fullName>
    </recommendedName>
</protein>
<name>A0A382W3B1_9ZZZZ</name>
<keyword evidence="5 7" id="KW-1133">Transmembrane helix</keyword>
<reference evidence="8" key="1">
    <citation type="submission" date="2018-05" db="EMBL/GenBank/DDBJ databases">
        <authorList>
            <person name="Lanie J.A."/>
            <person name="Ng W.-L."/>
            <person name="Kazmierczak K.M."/>
            <person name="Andrzejewski T.M."/>
            <person name="Davidsen T.M."/>
            <person name="Wayne K.J."/>
            <person name="Tettelin H."/>
            <person name="Glass J.I."/>
            <person name="Rusch D."/>
            <person name="Podicherti R."/>
            <person name="Tsui H.-C.T."/>
            <person name="Winkler M.E."/>
        </authorList>
    </citation>
    <scope>NUCLEOTIDE SEQUENCE</scope>
</reference>